<evidence type="ECO:0000256" key="2">
    <source>
        <dbReference type="SAM" id="Phobius"/>
    </source>
</evidence>
<keyword evidence="2" id="KW-0812">Transmembrane</keyword>
<dbReference type="Gene3D" id="3.90.420.10">
    <property type="entry name" value="Oxidoreductase, molybdopterin-binding domain"/>
    <property type="match status" value="1"/>
</dbReference>
<dbReference type="AlphaFoldDB" id="A0A7X0VWZ5"/>
<dbReference type="Proteomes" id="UP000564644">
    <property type="component" value="Unassembled WGS sequence"/>
</dbReference>
<evidence type="ECO:0000313" key="5">
    <source>
        <dbReference type="Proteomes" id="UP000564644"/>
    </source>
</evidence>
<dbReference type="InterPro" id="IPR000572">
    <property type="entry name" value="OxRdtase_Mopterin-bd_dom"/>
</dbReference>
<keyword evidence="5" id="KW-1185">Reference proteome</keyword>
<feature type="transmembrane region" description="Helical" evidence="2">
    <location>
        <begin position="49"/>
        <end position="68"/>
    </location>
</feature>
<comment type="caution">
    <text evidence="4">The sequence shown here is derived from an EMBL/GenBank/DDBJ whole genome shotgun (WGS) entry which is preliminary data.</text>
</comment>
<dbReference type="SUPFAM" id="SSF56524">
    <property type="entry name" value="Oxidoreductase molybdopterin-binding domain"/>
    <property type="match status" value="1"/>
</dbReference>
<name>A0A7X0VWZ5_9BACL</name>
<dbReference type="GO" id="GO:0022904">
    <property type="term" value="P:respiratory electron transport chain"/>
    <property type="evidence" value="ECO:0007669"/>
    <property type="project" value="InterPro"/>
</dbReference>
<feature type="transmembrane region" description="Helical" evidence="2">
    <location>
        <begin position="89"/>
        <end position="109"/>
    </location>
</feature>
<dbReference type="PANTHER" id="PTHR43032">
    <property type="entry name" value="PROTEIN-METHIONINE-SULFOXIDE REDUCTASE"/>
    <property type="match status" value="1"/>
</dbReference>
<dbReference type="SUPFAM" id="SSF81342">
    <property type="entry name" value="Transmembrane di-heme cytochromes"/>
    <property type="match status" value="1"/>
</dbReference>
<dbReference type="InterPro" id="IPR016174">
    <property type="entry name" value="Di-haem_cyt_TM"/>
</dbReference>
<keyword evidence="2" id="KW-0472">Membrane</keyword>
<feature type="region of interest" description="Disordered" evidence="1">
    <location>
        <begin position="156"/>
        <end position="179"/>
    </location>
</feature>
<dbReference type="InterPro" id="IPR036374">
    <property type="entry name" value="OxRdtase_Mopterin-bd_sf"/>
</dbReference>
<feature type="domain" description="Oxidoreductase molybdopterin-binding" evidence="3">
    <location>
        <begin position="262"/>
        <end position="408"/>
    </location>
</feature>
<gene>
    <name evidence="4" type="ORF">H7C18_19110</name>
</gene>
<keyword evidence="2" id="KW-1133">Transmembrane helix</keyword>
<protein>
    <submittedName>
        <fullName evidence="4">Molybdopterin-dependent oxidoreductase</fullName>
    </submittedName>
</protein>
<feature type="transmembrane region" description="Helical" evidence="2">
    <location>
        <begin position="121"/>
        <end position="141"/>
    </location>
</feature>
<feature type="transmembrane region" description="Helical" evidence="2">
    <location>
        <begin position="190"/>
        <end position="211"/>
    </location>
</feature>
<dbReference type="EMBL" id="JACJVO010000024">
    <property type="protein sequence ID" value="MBB6733030.1"/>
    <property type="molecule type" value="Genomic_DNA"/>
</dbReference>
<dbReference type="GO" id="GO:0016020">
    <property type="term" value="C:membrane"/>
    <property type="evidence" value="ECO:0007669"/>
    <property type="project" value="InterPro"/>
</dbReference>
<dbReference type="RefSeq" id="WP_185130691.1">
    <property type="nucleotide sequence ID" value="NZ_JACJVO010000024.1"/>
</dbReference>
<evidence type="ECO:0000259" key="3">
    <source>
        <dbReference type="Pfam" id="PF00174"/>
    </source>
</evidence>
<proteinExistence type="predicted"/>
<organism evidence="4 5">
    <name type="scientific">Cohnella zeiphila</name>
    <dbReference type="NCBI Taxonomy" id="2761120"/>
    <lineage>
        <taxon>Bacteria</taxon>
        <taxon>Bacillati</taxon>
        <taxon>Bacillota</taxon>
        <taxon>Bacilli</taxon>
        <taxon>Bacillales</taxon>
        <taxon>Paenibacillaceae</taxon>
        <taxon>Cohnella</taxon>
    </lineage>
</organism>
<reference evidence="4 5" key="1">
    <citation type="submission" date="2020-08" db="EMBL/GenBank/DDBJ databases">
        <title>Cohnella phylogeny.</title>
        <authorList>
            <person name="Dunlap C."/>
        </authorList>
    </citation>
    <scope>NUCLEOTIDE SEQUENCE [LARGE SCALE GENOMIC DNA]</scope>
    <source>
        <strain evidence="4 5">CBP 2801</strain>
    </source>
</reference>
<feature type="transmembrane region" description="Helical" evidence="2">
    <location>
        <begin position="21"/>
        <end position="43"/>
    </location>
</feature>
<dbReference type="Pfam" id="PF00174">
    <property type="entry name" value="Oxidored_molyb"/>
    <property type="match status" value="1"/>
</dbReference>
<accession>A0A7X0VWZ5</accession>
<sequence length="419" mass="47208">MSGRKKPGFGKQLADLHRWNAWLVVFLALSGLLLSWGAARGWLGGGRVWLKQLHIYIGLITAIFLALYGPLMRKHLKQLRQRPRQRGNLGFVLLLLIGWLLSGIVLWQFRHLPPRWASNALLVHDLLTWAGLPYIAYHSLVRLRWMRRPERRAIRTDIPEPEETNVPSGERSPALHPAAHPQPWMTRRQFVKWSVGIALTAAVAPSFFRWMGKSVLGVGLPGGMADGEDANHMVPEPVPLPDSANVVGGGAKGSYRVYTVTPLPKFDSQNWTFTLDGLVDKPGSWNWQQFLALRRRVQVSDFHCVTGWSVYKNTWEGIPLAQLLAQAGVKPEAKFVKFYSGDGVYTDALSLEQAAMDDIMVAVLHDGKPIGRDYGGPARLIVPKMYGYKSVKWLVRIELIDKSHIGYWENLGYDNDAWV</sequence>
<dbReference type="PANTHER" id="PTHR43032:SF4">
    <property type="entry name" value="OXIDOREDUCTASE MOLYBDOPTERIN-BINDING DOMAIN-CONTAINING PROTEIN"/>
    <property type="match status" value="1"/>
</dbReference>
<evidence type="ECO:0000313" key="4">
    <source>
        <dbReference type="EMBL" id="MBB6733030.1"/>
    </source>
</evidence>
<evidence type="ECO:0000256" key="1">
    <source>
        <dbReference type="SAM" id="MobiDB-lite"/>
    </source>
</evidence>